<organism evidence="1 2">
    <name type="scientific">Glycocaulis alkaliphilus</name>
    <dbReference type="NCBI Taxonomy" id="1434191"/>
    <lineage>
        <taxon>Bacteria</taxon>
        <taxon>Pseudomonadati</taxon>
        <taxon>Pseudomonadota</taxon>
        <taxon>Alphaproteobacteria</taxon>
        <taxon>Maricaulales</taxon>
        <taxon>Maricaulaceae</taxon>
        <taxon>Glycocaulis</taxon>
    </lineage>
</organism>
<reference evidence="1 2" key="1">
    <citation type="submission" date="2016-12" db="EMBL/GenBank/DDBJ databases">
        <title>The genome of dimorphic prosthecate Glycocaulis alkaliphilus 6b-8t, isolated from crude oil dictates its adaptability in petroleum environments.</title>
        <authorList>
            <person name="Wu X.-L."/>
            <person name="Geng S."/>
        </authorList>
    </citation>
    <scope>NUCLEOTIDE SEQUENCE [LARGE SCALE GENOMIC DNA]</scope>
    <source>
        <strain evidence="1 2">6B-8</strain>
    </source>
</reference>
<dbReference type="SMART" id="SM00052">
    <property type="entry name" value="EAL"/>
    <property type="match status" value="1"/>
</dbReference>
<sequence>MPCSACRDGVKAPFDFTMAFHPIIDIRARRVWAYEALVRGPEGQGAGWVLDQVTAENRYAFDQSCRVKAIEMAAALFNEADGPILSINFLPNAVYVPAACIRATLDAADRTGFPVNRIMLEFTEGEKMEDVDHVKSIVREYQARNLITAIDDFGAGFSGLGLLAEFRPDVIKLDMGLVRNVHADKGRNAILKGIVATAGLLDLKLVAEGIETVEEFHALQSLGIDLMQGFLFARPQIAGLPDISWPEPAPVGLAAAG</sequence>
<proteinExistence type="predicted"/>
<dbReference type="OrthoDB" id="9814202at2"/>
<dbReference type="RefSeq" id="WP_127565289.1">
    <property type="nucleotide sequence ID" value="NZ_BMFB01000006.1"/>
</dbReference>
<dbReference type="CDD" id="cd01948">
    <property type="entry name" value="EAL"/>
    <property type="match status" value="1"/>
</dbReference>
<evidence type="ECO:0000313" key="1">
    <source>
        <dbReference type="EMBL" id="AZU02841.1"/>
    </source>
</evidence>
<dbReference type="EMBL" id="CP018911">
    <property type="protein sequence ID" value="AZU02841.1"/>
    <property type="molecule type" value="Genomic_DNA"/>
</dbReference>
<dbReference type="AlphaFoldDB" id="A0A3T0E638"/>
<gene>
    <name evidence="1" type="ORF">X907_0293</name>
</gene>
<dbReference type="SUPFAM" id="SSF141868">
    <property type="entry name" value="EAL domain-like"/>
    <property type="match status" value="1"/>
</dbReference>
<dbReference type="Proteomes" id="UP000286954">
    <property type="component" value="Chromosome"/>
</dbReference>
<dbReference type="Pfam" id="PF00563">
    <property type="entry name" value="EAL"/>
    <property type="match status" value="1"/>
</dbReference>
<dbReference type="PANTHER" id="PTHR33121:SF15">
    <property type="entry name" value="BLUE LIGHT- AND TEMPERATURE-REGULATED ANTIREPRESSOR BLUF"/>
    <property type="match status" value="1"/>
</dbReference>
<dbReference type="InterPro" id="IPR050706">
    <property type="entry name" value="Cyclic-di-GMP_PDE-like"/>
</dbReference>
<name>A0A3T0E638_9PROT</name>
<dbReference type="KEGG" id="gak:X907_0293"/>
<dbReference type="Gene3D" id="3.20.20.450">
    <property type="entry name" value="EAL domain"/>
    <property type="match status" value="1"/>
</dbReference>
<keyword evidence="2" id="KW-1185">Reference proteome</keyword>
<dbReference type="PROSITE" id="PS50883">
    <property type="entry name" value="EAL"/>
    <property type="match status" value="1"/>
</dbReference>
<accession>A0A3T0E638</accession>
<dbReference type="PANTHER" id="PTHR33121">
    <property type="entry name" value="CYCLIC DI-GMP PHOSPHODIESTERASE PDEF"/>
    <property type="match status" value="1"/>
</dbReference>
<evidence type="ECO:0000313" key="2">
    <source>
        <dbReference type="Proteomes" id="UP000286954"/>
    </source>
</evidence>
<dbReference type="InterPro" id="IPR035919">
    <property type="entry name" value="EAL_sf"/>
</dbReference>
<dbReference type="GO" id="GO:0071111">
    <property type="term" value="F:cyclic-guanylate-specific phosphodiesterase activity"/>
    <property type="evidence" value="ECO:0007669"/>
    <property type="project" value="InterPro"/>
</dbReference>
<dbReference type="InterPro" id="IPR001633">
    <property type="entry name" value="EAL_dom"/>
</dbReference>
<protein>
    <submittedName>
        <fullName evidence="1">Diguanylate phosphodiesterase</fullName>
    </submittedName>
</protein>